<evidence type="ECO:0000256" key="5">
    <source>
        <dbReference type="ARBA" id="ARBA00022918"/>
    </source>
</evidence>
<dbReference type="PRINTS" id="PR00866">
    <property type="entry name" value="RNADNAPOLMS"/>
</dbReference>
<keyword evidence="1" id="KW-0808">Transferase</keyword>
<evidence type="ECO:0000256" key="8">
    <source>
        <dbReference type="SAM" id="MobiDB-lite"/>
    </source>
</evidence>
<dbReference type="RefSeq" id="WP_209852928.1">
    <property type="nucleotide sequence ID" value="NZ_JAGGJV010000004.1"/>
</dbReference>
<reference evidence="10 11" key="1">
    <citation type="submission" date="2021-03" db="EMBL/GenBank/DDBJ databases">
        <title>Genomic Encyclopedia of Type Strains, Phase IV (KMG-IV): sequencing the most valuable type-strain genomes for metagenomic binning, comparative biology and taxonomic classification.</title>
        <authorList>
            <person name="Goeker M."/>
        </authorList>
    </citation>
    <scope>NUCLEOTIDE SEQUENCE [LARGE SCALE GENOMIC DNA]</scope>
    <source>
        <strain evidence="10 11">DSM 26427</strain>
    </source>
</reference>
<keyword evidence="6" id="KW-0051">Antiviral defense</keyword>
<dbReference type="Proteomes" id="UP000823786">
    <property type="component" value="Unassembled WGS sequence"/>
</dbReference>
<evidence type="ECO:0000259" key="9">
    <source>
        <dbReference type="PROSITE" id="PS50878"/>
    </source>
</evidence>
<proteinExistence type="inferred from homology"/>
<evidence type="ECO:0000256" key="3">
    <source>
        <dbReference type="ARBA" id="ARBA00022723"/>
    </source>
</evidence>
<keyword evidence="2" id="KW-0548">Nucleotidyltransferase</keyword>
<evidence type="ECO:0000256" key="2">
    <source>
        <dbReference type="ARBA" id="ARBA00022695"/>
    </source>
</evidence>
<dbReference type="CDD" id="cd03487">
    <property type="entry name" value="RT_Bac_retron_II"/>
    <property type="match status" value="1"/>
</dbReference>
<sequence length="310" mass="34579">MPRKAFPFHKLEASALFNVRTRKKLADILMCSPAHLKSVDAIEIRYKKRWKPKDSDTAPWLKQPPPAEKAGNYRPIDIPVDPLKKLQTRIANLLSRIEPPSYLCSPVKGVSYVDNARRHVNSNAFWLLDIADYFPSCTADRVAWFFSTVMKCAPDVTAVLVSLVTDSGRLPQGSPCSPILAYFSNKKMWDDVAEAVASAGCILSVYADDITLSGTTVPGALVWEVKQIIVKNGFKLKREKEVSLVGSPADITGVIVRNGTLKLPNRQLKKLAETKKLHKLATDKVTLIKLEHQVKGRLAQRRQIEEALKP</sequence>
<keyword evidence="4" id="KW-0460">Magnesium</keyword>
<dbReference type="PROSITE" id="PS50878">
    <property type="entry name" value="RT_POL"/>
    <property type="match status" value="1"/>
</dbReference>
<protein>
    <recommendedName>
        <fullName evidence="9">Reverse transcriptase domain-containing protein</fullName>
    </recommendedName>
</protein>
<evidence type="ECO:0000256" key="4">
    <source>
        <dbReference type="ARBA" id="ARBA00022842"/>
    </source>
</evidence>
<dbReference type="EMBL" id="JAGGJV010000004">
    <property type="protein sequence ID" value="MBP1859127.1"/>
    <property type="molecule type" value="Genomic_DNA"/>
</dbReference>
<dbReference type="SUPFAM" id="SSF56672">
    <property type="entry name" value="DNA/RNA polymerases"/>
    <property type="match status" value="1"/>
</dbReference>
<evidence type="ECO:0000256" key="1">
    <source>
        <dbReference type="ARBA" id="ARBA00022679"/>
    </source>
</evidence>
<evidence type="ECO:0000313" key="11">
    <source>
        <dbReference type="Proteomes" id="UP000823786"/>
    </source>
</evidence>
<organism evidence="10 11">
    <name type="scientific">Rhizobium herbae</name>
    <dbReference type="NCBI Taxonomy" id="508661"/>
    <lineage>
        <taxon>Bacteria</taxon>
        <taxon>Pseudomonadati</taxon>
        <taxon>Pseudomonadota</taxon>
        <taxon>Alphaproteobacteria</taxon>
        <taxon>Hyphomicrobiales</taxon>
        <taxon>Rhizobiaceae</taxon>
        <taxon>Rhizobium/Agrobacterium group</taxon>
        <taxon>Rhizobium</taxon>
    </lineage>
</organism>
<evidence type="ECO:0000256" key="6">
    <source>
        <dbReference type="ARBA" id="ARBA00023118"/>
    </source>
</evidence>
<accession>A0ABS4EMG5</accession>
<comment type="similarity">
    <text evidence="7">Belongs to the bacterial reverse transcriptase family.</text>
</comment>
<dbReference type="InterPro" id="IPR000123">
    <property type="entry name" value="Reverse_transcriptase_msDNA"/>
</dbReference>
<gene>
    <name evidence="10" type="ORF">J2Z75_002639</name>
</gene>
<comment type="caution">
    <text evidence="10">The sequence shown here is derived from an EMBL/GenBank/DDBJ whole genome shotgun (WGS) entry which is preliminary data.</text>
</comment>
<dbReference type="InterPro" id="IPR043502">
    <property type="entry name" value="DNA/RNA_pol_sf"/>
</dbReference>
<evidence type="ECO:0000256" key="7">
    <source>
        <dbReference type="ARBA" id="ARBA00034120"/>
    </source>
</evidence>
<dbReference type="InterPro" id="IPR000477">
    <property type="entry name" value="RT_dom"/>
</dbReference>
<keyword evidence="3" id="KW-0479">Metal-binding</keyword>
<evidence type="ECO:0000313" key="10">
    <source>
        <dbReference type="EMBL" id="MBP1859127.1"/>
    </source>
</evidence>
<keyword evidence="11" id="KW-1185">Reference proteome</keyword>
<feature type="domain" description="Reverse transcriptase" evidence="9">
    <location>
        <begin position="45"/>
        <end position="256"/>
    </location>
</feature>
<name>A0ABS4EMG5_9HYPH</name>
<feature type="region of interest" description="Disordered" evidence="8">
    <location>
        <begin position="53"/>
        <end position="73"/>
    </location>
</feature>
<dbReference type="Pfam" id="PF00078">
    <property type="entry name" value="RVT_1"/>
    <property type="match status" value="1"/>
</dbReference>
<keyword evidence="5" id="KW-0695">RNA-directed DNA polymerase</keyword>